<keyword evidence="3" id="KW-0997">Cell inner membrane</keyword>
<comment type="similarity">
    <text evidence="16 17">Belongs to the NqrC family.</text>
</comment>
<comment type="subcellular location">
    <subcellularLocation>
        <location evidence="16">Cell membrane</location>
        <topology evidence="16">Single-pass membrane protein</topology>
    </subcellularLocation>
</comment>
<evidence type="ECO:0000256" key="4">
    <source>
        <dbReference type="ARBA" id="ARBA00022553"/>
    </source>
</evidence>
<feature type="domain" description="FMN-binding" evidence="18">
    <location>
        <begin position="134"/>
        <end position="234"/>
    </location>
</feature>
<keyword evidence="1 16" id="KW-0813">Transport</keyword>
<evidence type="ECO:0000256" key="1">
    <source>
        <dbReference type="ARBA" id="ARBA00022448"/>
    </source>
</evidence>
<dbReference type="PANTHER" id="PTHR37838:SF1">
    <property type="entry name" value="NA(+)-TRANSLOCATING NADH-QUINONE REDUCTASE SUBUNIT C"/>
    <property type="match status" value="1"/>
</dbReference>
<keyword evidence="2 16" id="KW-1003">Cell membrane</keyword>
<sequence>MRQSNLYVILFAIGLTVVFGGALSLTSVGLKPLQDKQVELDTKKKILGAVMDISTIVDPNEILSMYDEKVNAIVVDINGNIVETDDKGNPIVAEKVNIQKNYKLDPQERLYPVFIFSGSGEGVDAYIFPTFGAGLWDWISSYVAFGPDLNTVKGIAFDHKSETPGLGARITEATVQNRFIGKEIYNDKGELVSITMVKGEGNTGLSEHEVDGLSGATMTAKGVNSMLEKYLECYGAFIEKTKSQNS</sequence>
<name>A0A239L2W2_EKHLU</name>
<keyword evidence="8 16" id="KW-1278">Translocase</keyword>
<evidence type="ECO:0000256" key="12">
    <source>
        <dbReference type="ARBA" id="ARBA00023065"/>
    </source>
</evidence>
<evidence type="ECO:0000256" key="16">
    <source>
        <dbReference type="HAMAP-Rule" id="MF_00427"/>
    </source>
</evidence>
<dbReference type="EC" id="7.2.1.1" evidence="16 17"/>
<dbReference type="RefSeq" id="WP_089357626.1">
    <property type="nucleotide sequence ID" value="NZ_FZPD01000005.1"/>
</dbReference>
<dbReference type="Proteomes" id="UP000198393">
    <property type="component" value="Unassembled WGS sequence"/>
</dbReference>
<evidence type="ECO:0000256" key="5">
    <source>
        <dbReference type="ARBA" id="ARBA00022630"/>
    </source>
</evidence>
<evidence type="ECO:0000256" key="10">
    <source>
        <dbReference type="ARBA" id="ARBA00023027"/>
    </source>
</evidence>
<evidence type="ECO:0000256" key="17">
    <source>
        <dbReference type="PIRNR" id="PIRNR009437"/>
    </source>
</evidence>
<protein>
    <recommendedName>
        <fullName evidence="16 17">Na(+)-translocating NADH-quinone reductase subunit C</fullName>
        <shortName evidence="16 17">Na(+)-NQR subunit C</shortName>
        <shortName evidence="16 17">Na(+)-translocating NQR subunit C</shortName>
        <ecNumber evidence="16 17">7.2.1.1</ecNumber>
    </recommendedName>
    <alternativeName>
        <fullName evidence="16 17">NQR complex subunit C</fullName>
    </alternativeName>
    <alternativeName>
        <fullName evidence="16 17">NQR-1 subunit C</fullName>
    </alternativeName>
</protein>
<dbReference type="PANTHER" id="PTHR37838">
    <property type="entry name" value="NA(+)-TRANSLOCATING NADH-QUINONE REDUCTASE SUBUNIT C"/>
    <property type="match status" value="1"/>
</dbReference>
<comment type="caution">
    <text evidence="16">Lacks conserved residue(s) required for the propagation of feature annotation.</text>
</comment>
<evidence type="ECO:0000256" key="2">
    <source>
        <dbReference type="ARBA" id="ARBA00022475"/>
    </source>
</evidence>
<keyword evidence="12 16" id="KW-0406">Ion transport</keyword>
<dbReference type="PIRSF" id="PIRSF009437">
    <property type="entry name" value="NQR-1_subunit_C"/>
    <property type="match status" value="1"/>
</dbReference>
<dbReference type="OrthoDB" id="9813828at2"/>
<keyword evidence="14 16" id="KW-0472">Membrane</keyword>
<keyword evidence="15 16" id="KW-0739">Sodium transport</keyword>
<evidence type="ECO:0000313" key="20">
    <source>
        <dbReference type="Proteomes" id="UP000198393"/>
    </source>
</evidence>
<accession>A0A239L2W2</accession>
<comment type="function">
    <text evidence="16">NQR complex catalyzes the reduction of ubiquinone-1 to ubiquinol by two successive reactions, coupled with the transport of Na(+) ions from the cytoplasm to the periplasm. NqrA to NqrE are probably involved in the second step, the conversion of ubisemiquinone to ubiquinol.</text>
</comment>
<evidence type="ECO:0000256" key="3">
    <source>
        <dbReference type="ARBA" id="ARBA00022519"/>
    </source>
</evidence>
<comment type="cofactor">
    <cofactor evidence="16 17">
        <name>FMN</name>
        <dbReference type="ChEBI" id="CHEBI:58210"/>
    </cofactor>
</comment>
<proteinExistence type="inferred from homology"/>
<feature type="modified residue" description="FMN phosphoryl threonine" evidence="16">
    <location>
        <position position="217"/>
    </location>
</feature>
<evidence type="ECO:0000256" key="9">
    <source>
        <dbReference type="ARBA" id="ARBA00022989"/>
    </source>
</evidence>
<comment type="catalytic activity">
    <reaction evidence="16 17">
        <text>a ubiquinone + n Na(+)(in) + NADH + H(+) = a ubiquinol + n Na(+)(out) + NAD(+)</text>
        <dbReference type="Rhea" id="RHEA:47748"/>
        <dbReference type="Rhea" id="RHEA-COMP:9565"/>
        <dbReference type="Rhea" id="RHEA-COMP:9566"/>
        <dbReference type="ChEBI" id="CHEBI:15378"/>
        <dbReference type="ChEBI" id="CHEBI:16389"/>
        <dbReference type="ChEBI" id="CHEBI:17976"/>
        <dbReference type="ChEBI" id="CHEBI:29101"/>
        <dbReference type="ChEBI" id="CHEBI:57540"/>
        <dbReference type="ChEBI" id="CHEBI:57945"/>
        <dbReference type="EC" id="7.2.1.1"/>
    </reaction>
</comment>
<organism evidence="19 20">
    <name type="scientific">Ekhidna lutea</name>
    <dbReference type="NCBI Taxonomy" id="447679"/>
    <lineage>
        <taxon>Bacteria</taxon>
        <taxon>Pseudomonadati</taxon>
        <taxon>Bacteroidota</taxon>
        <taxon>Cytophagia</taxon>
        <taxon>Cytophagales</taxon>
        <taxon>Reichenbachiellaceae</taxon>
        <taxon>Ekhidna</taxon>
    </lineage>
</organism>
<dbReference type="SMART" id="SM00900">
    <property type="entry name" value="FMN_bind"/>
    <property type="match status" value="1"/>
</dbReference>
<dbReference type="HAMAP" id="MF_00427">
    <property type="entry name" value="NqrC"/>
    <property type="match status" value="1"/>
</dbReference>
<evidence type="ECO:0000256" key="8">
    <source>
        <dbReference type="ARBA" id="ARBA00022967"/>
    </source>
</evidence>
<keyword evidence="9 16" id="KW-1133">Transmembrane helix</keyword>
<keyword evidence="13 16" id="KW-0830">Ubiquinone</keyword>
<keyword evidence="6 16" id="KW-0288">FMN</keyword>
<keyword evidence="5 16" id="KW-0285">Flavoprotein</keyword>
<evidence type="ECO:0000256" key="14">
    <source>
        <dbReference type="ARBA" id="ARBA00023136"/>
    </source>
</evidence>
<gene>
    <name evidence="16" type="primary">nqrC</name>
    <name evidence="19" type="ORF">SAMN05421640_2930</name>
</gene>
<evidence type="ECO:0000256" key="6">
    <source>
        <dbReference type="ARBA" id="ARBA00022643"/>
    </source>
</evidence>
<dbReference type="GO" id="GO:0006814">
    <property type="term" value="P:sodium ion transport"/>
    <property type="evidence" value="ECO:0007669"/>
    <property type="project" value="UniProtKB-UniRule"/>
</dbReference>
<evidence type="ECO:0000256" key="13">
    <source>
        <dbReference type="ARBA" id="ARBA00023075"/>
    </source>
</evidence>
<keyword evidence="4 16" id="KW-0597">Phosphoprotein</keyword>
<dbReference type="GO" id="GO:0005886">
    <property type="term" value="C:plasma membrane"/>
    <property type="evidence" value="ECO:0007669"/>
    <property type="project" value="UniProtKB-SubCell"/>
</dbReference>
<dbReference type="InterPro" id="IPR007329">
    <property type="entry name" value="FMN-bd"/>
</dbReference>
<dbReference type="EMBL" id="FZPD01000005">
    <property type="protein sequence ID" value="SNT24685.1"/>
    <property type="molecule type" value="Genomic_DNA"/>
</dbReference>
<evidence type="ECO:0000313" key="19">
    <source>
        <dbReference type="EMBL" id="SNT24685.1"/>
    </source>
</evidence>
<dbReference type="NCBIfam" id="TIGR01938">
    <property type="entry name" value="nqrC"/>
    <property type="match status" value="1"/>
</dbReference>
<evidence type="ECO:0000256" key="15">
    <source>
        <dbReference type="ARBA" id="ARBA00023201"/>
    </source>
</evidence>
<dbReference type="Pfam" id="PF04205">
    <property type="entry name" value="FMN_bind"/>
    <property type="match status" value="1"/>
</dbReference>
<evidence type="ECO:0000259" key="18">
    <source>
        <dbReference type="SMART" id="SM00900"/>
    </source>
</evidence>
<dbReference type="GO" id="GO:0010181">
    <property type="term" value="F:FMN binding"/>
    <property type="evidence" value="ECO:0007669"/>
    <property type="project" value="UniProtKB-UniRule"/>
</dbReference>
<keyword evidence="7 16" id="KW-0812">Transmembrane</keyword>
<dbReference type="InterPro" id="IPR010204">
    <property type="entry name" value="NqrC"/>
</dbReference>
<keyword evidence="10 16" id="KW-0520">NAD</keyword>
<evidence type="ECO:0000256" key="11">
    <source>
        <dbReference type="ARBA" id="ARBA00023053"/>
    </source>
</evidence>
<dbReference type="AlphaFoldDB" id="A0A239L2W2"/>
<keyword evidence="20" id="KW-1185">Reference proteome</keyword>
<keyword evidence="11 16" id="KW-0915">Sodium</keyword>
<comment type="subunit">
    <text evidence="16 17">Composed of six subunits; NqrA, NqrB, NqrC, NqrD, NqrE and NqrF.</text>
</comment>
<reference evidence="19 20" key="1">
    <citation type="submission" date="2017-06" db="EMBL/GenBank/DDBJ databases">
        <authorList>
            <person name="Kim H.J."/>
            <person name="Triplett B.A."/>
        </authorList>
    </citation>
    <scope>NUCLEOTIDE SEQUENCE [LARGE SCALE GENOMIC DNA]</scope>
    <source>
        <strain evidence="19 20">DSM 19307</strain>
    </source>
</reference>
<evidence type="ECO:0000256" key="7">
    <source>
        <dbReference type="ARBA" id="ARBA00022692"/>
    </source>
</evidence>
<dbReference type="GO" id="GO:0016655">
    <property type="term" value="F:oxidoreductase activity, acting on NAD(P)H, quinone or similar compound as acceptor"/>
    <property type="evidence" value="ECO:0007669"/>
    <property type="project" value="UniProtKB-UniRule"/>
</dbReference>